<dbReference type="GO" id="GO:0072686">
    <property type="term" value="C:mitotic spindle"/>
    <property type="evidence" value="ECO:0007669"/>
    <property type="project" value="TreeGrafter"/>
</dbReference>
<dbReference type="GeneID" id="27316267"/>
<evidence type="ECO:0000259" key="6">
    <source>
        <dbReference type="PROSITE" id="PS51700"/>
    </source>
</evidence>
<dbReference type="MEROPS" id="C50.001"/>
<dbReference type="VEuPathDB" id="FungiDB:PV09_08294"/>
<dbReference type="InParanoid" id="A0A0D2ALW2"/>
<dbReference type="GO" id="GO:0004197">
    <property type="term" value="F:cysteine-type endopeptidase activity"/>
    <property type="evidence" value="ECO:0007669"/>
    <property type="project" value="InterPro"/>
</dbReference>
<dbReference type="EMBL" id="KN847567">
    <property type="protein sequence ID" value="KIW00109.1"/>
    <property type="molecule type" value="Genomic_DNA"/>
</dbReference>
<reference evidence="7 8" key="1">
    <citation type="submission" date="2015-01" db="EMBL/GenBank/DDBJ databases">
        <title>The Genome Sequence of Ochroconis gallopava CBS43764.</title>
        <authorList>
            <consortium name="The Broad Institute Genomics Platform"/>
            <person name="Cuomo C."/>
            <person name="de Hoog S."/>
            <person name="Gorbushina A."/>
            <person name="Stielow B."/>
            <person name="Teixiera M."/>
            <person name="Abouelleil A."/>
            <person name="Chapman S.B."/>
            <person name="Priest M."/>
            <person name="Young S.K."/>
            <person name="Wortman J."/>
            <person name="Nusbaum C."/>
            <person name="Birren B."/>
        </authorList>
    </citation>
    <scope>NUCLEOTIDE SEQUENCE [LARGE SCALE GENOMIC DNA]</scope>
    <source>
        <strain evidence="7 8">CBS 43764</strain>
    </source>
</reference>
<dbReference type="PROSITE" id="PS51700">
    <property type="entry name" value="SEPARIN"/>
    <property type="match status" value="1"/>
</dbReference>
<dbReference type="PANTHER" id="PTHR12792">
    <property type="entry name" value="EXTRA SPINDLE POLES 1-RELATED"/>
    <property type="match status" value="1"/>
</dbReference>
<dbReference type="EC" id="3.4.22.49" evidence="2"/>
<evidence type="ECO:0000256" key="4">
    <source>
        <dbReference type="ARBA" id="ARBA00022829"/>
    </source>
</evidence>
<evidence type="ECO:0000256" key="1">
    <source>
        <dbReference type="ARBA" id="ARBA00000451"/>
    </source>
</evidence>
<dbReference type="HOGENOM" id="CLU_000454_0_0_1"/>
<dbReference type="InterPro" id="IPR005314">
    <property type="entry name" value="Peptidase_C50"/>
</dbReference>
<dbReference type="STRING" id="253628.A0A0D2ALW2"/>
<evidence type="ECO:0000256" key="2">
    <source>
        <dbReference type="ARBA" id="ARBA00012489"/>
    </source>
</evidence>
<dbReference type="PANTHER" id="PTHR12792:SF0">
    <property type="entry name" value="SEPARIN"/>
    <property type="match status" value="1"/>
</dbReference>
<dbReference type="Pfam" id="PF03568">
    <property type="entry name" value="Separin_C"/>
    <property type="match status" value="1"/>
</dbReference>
<feature type="domain" description="Peptidase C50" evidence="6">
    <location>
        <begin position="1906"/>
        <end position="2010"/>
    </location>
</feature>
<dbReference type="InterPro" id="IPR030397">
    <property type="entry name" value="SEPARIN_core_dom"/>
</dbReference>
<keyword evidence="3" id="KW-0378">Hydrolase</keyword>
<keyword evidence="4" id="KW-0159">Chromosome partition</keyword>
<organism evidence="7 8">
    <name type="scientific">Verruconis gallopava</name>
    <dbReference type="NCBI Taxonomy" id="253628"/>
    <lineage>
        <taxon>Eukaryota</taxon>
        <taxon>Fungi</taxon>
        <taxon>Dikarya</taxon>
        <taxon>Ascomycota</taxon>
        <taxon>Pezizomycotina</taxon>
        <taxon>Dothideomycetes</taxon>
        <taxon>Pleosporomycetidae</taxon>
        <taxon>Venturiales</taxon>
        <taxon>Sympoventuriaceae</taxon>
        <taxon>Verruconis</taxon>
    </lineage>
</organism>
<comment type="catalytic activity">
    <reaction evidence="1">
        <text>All bonds known to be hydrolyzed by this endopeptidase have arginine in P1 and an acidic residue in P4. P6 is often occupied by an acidic residue or by a hydroxy-amino-acid residue, the phosphorylation of which enhances cleavage.</text>
        <dbReference type="EC" id="3.4.22.49"/>
    </reaction>
</comment>
<dbReference type="GO" id="GO:0006508">
    <property type="term" value="P:proteolysis"/>
    <property type="evidence" value="ECO:0007669"/>
    <property type="project" value="InterPro"/>
</dbReference>
<protein>
    <recommendedName>
        <fullName evidence="2">separase</fullName>
        <ecNumber evidence="2">3.4.22.49</ecNumber>
    </recommendedName>
</protein>
<accession>A0A0D2ALW2</accession>
<evidence type="ECO:0000313" key="7">
    <source>
        <dbReference type="EMBL" id="KIW00109.1"/>
    </source>
</evidence>
<dbReference type="OrthoDB" id="10255632at2759"/>
<evidence type="ECO:0000313" key="8">
    <source>
        <dbReference type="Proteomes" id="UP000053259"/>
    </source>
</evidence>
<dbReference type="GO" id="GO:0044732">
    <property type="term" value="C:mitotic spindle pole body"/>
    <property type="evidence" value="ECO:0007669"/>
    <property type="project" value="TreeGrafter"/>
</dbReference>
<dbReference type="GO" id="GO:0005737">
    <property type="term" value="C:cytoplasm"/>
    <property type="evidence" value="ECO:0007669"/>
    <property type="project" value="TreeGrafter"/>
</dbReference>
<dbReference type="GO" id="GO:0005634">
    <property type="term" value="C:nucleus"/>
    <property type="evidence" value="ECO:0007669"/>
    <property type="project" value="InterPro"/>
</dbReference>
<keyword evidence="8" id="KW-1185">Reference proteome</keyword>
<feature type="region of interest" description="Disordered" evidence="5">
    <location>
        <begin position="1310"/>
        <end position="1349"/>
    </location>
</feature>
<feature type="compositionally biased region" description="Polar residues" evidence="5">
    <location>
        <begin position="1329"/>
        <end position="1343"/>
    </location>
</feature>
<dbReference type="GO" id="GO:0051307">
    <property type="term" value="P:meiotic chromosome separation"/>
    <property type="evidence" value="ECO:0007669"/>
    <property type="project" value="TreeGrafter"/>
</dbReference>
<name>A0A0D2ALW2_9PEZI</name>
<feature type="region of interest" description="Disordered" evidence="5">
    <location>
        <begin position="125"/>
        <end position="160"/>
    </location>
</feature>
<evidence type="ECO:0000256" key="5">
    <source>
        <dbReference type="SAM" id="MobiDB-lite"/>
    </source>
</evidence>
<evidence type="ECO:0000256" key="3">
    <source>
        <dbReference type="ARBA" id="ARBA00022801"/>
    </source>
</evidence>
<dbReference type="Proteomes" id="UP000053259">
    <property type="component" value="Unassembled WGS sequence"/>
</dbReference>
<dbReference type="RefSeq" id="XP_016209978.1">
    <property type="nucleotide sequence ID" value="XM_016362161.1"/>
</dbReference>
<sequence length="2115" mass="235439">MAQLVPVDRSILQSLDDPTSCTNDIILSIKSLLSIDKLEHYGQHIKEDVKAQRGHTRAKSVLATTKVTAASRGTKGHNRQLTVVEIKQEVGLNPQEKVNLAFHVVNACIKALSRLAKEHVLAKRAAQTKENSAKSKGVAKGNPPDTALRTKSPNPRQLRARDEVCKPKKTASPAWIIAACACTALSFLRAHYTVRDGKDSTYQVENGILAVVGKCVDLELADMALDQLRALKDRLTERSSGRSQEKQVMNHNAIDYVELINLDVKFEDMTLIAFAVKLQQHAWQILNLVTDVSIISTTLEAVLDNTSNEGCFGLLRKWAMLPGNETKGSRQLSIMSRLLLQLSTVSGLSSMHTLVLRCSAFTLQLQASRLVGGISDDEATDVAAKLGRCLESFRRSSDCAPKTKHTLANTKVMPLISTLQEYPACESELAAVCHALSQIEVLATNTAQSVKQSGAMPGSEISAINAIRLAVNALNSDDRDKLLEQAANALQQTLPTEKTSADRLLIEVVSLRRAIHKAVTDKNVSGHMGLHVAACCLVFLRNYLGCSTNDVEPDAETKERNRVGKKFIKSFINTIILCCLQCNTPGLEVFSILDDCCNFFSDICATDASFAEERLNSELRRESSIFVTISKLCHRIWNQRTAAHGSCDDIAIIALKTSIKSLERWTREEKEAGSYFQELRYLIEAHLSRGDLNDAFHVFQRFVRECDSSGILEELVKSATRESPAQLRNQVPYGTLVFRCIRSFIAIATKLDLDETEISHSQLNLAAESRGLLLEWQLEHFANYATHQRSLSSNYGRLVRFTFEHLLKIYDQQIFPVKRARVAIVAARLYSVVQDLCDPNDLLSRCVAQTLPRKFASDCQLTNHYSCLKATLQAAVALLNPYADEAMGILQGSVEAFDSLTSEIEGLDAAYGCIGDVDAWCQHVNAIADLYALRRDFRMEARCIEILLRILALMPGSQELRCEMLCRLARAYIALGYTGKARHVLEVAHLDLCNAQVSSTTHIRWHLTDAECYVVAHEHDACRQAIQKAMEHSVQGDEESFMSRTFAHPSSNLNVKERRLVARAAYTSGMLELETGQLASALRFCMIAKCMLFKLWSSLEQIMPRHLTSSTAPDACLSSDDASAMGDSQPTIVTRSYSRLATVHLRELVPDLVDIAMLELKIHSFRGAYHEAFAALKHANKISNYVGAGVAALCDIAAANLYSRSLPLNSLSARKDKIHEARTRIEMVDESLLSTTNATDLLAFGVVKARLLYLEEEPEDQQLQLQSTMEQLKSLLAAQKHHSIPMMLESQTKDDITLVEQMASLQLEKQPNTARTRKAKTEIAKPVKKSSNARSNLTSTRQATRPDHSSCVPLEEWQAELLQSSALASLDYHVEPDIVALSKSLEIARTKVHSNNATLSHSIASAYLLLHQAFEQMSADITFNAVHESIVITPAAQRFSNCTTQQKQAVVRSKGTRRTKETKSVKTIDVGVEPAKPPFITFLHDAYQTLQGAWIRSWSKSSVANTREHSELVSRVSLTASVCTPQRSMEWTHPLINALYNEAPGIHMQRVNQTIEHPHVEKISKTDLSTWPRIEAEINGQVHETLDKDAFQKEFIDIIPSNWNVVSMSLTDQNSAMKLVRYRSRLPPITLRIPFAHQECEDPDEEVLDMSTAYERLRTIIKQHEFTPIDAEIADRAEFKRNWWQKKHELDADLRVLLQDVEDRWFSAVKGAFSSQRCDPEALSNFQAQLQNLLRQQCPAKKGKGKGTSPPLSWNLETHVLELFVGLGNPSNVVELASEDGLTTEVRAETTAMCNGIHDLVRLILENLQFSGESIAIDEVDIDEIIVKVIDALKDYYAAISEEQSPYQHTVLVLDKQLHGFPWESLPCLRNQSVSRLPSLADLRDRIIAARLVGTDQRLQGKIVRRSSGVSLLNPSGDLPKTAQRFQPWLNRLPPTWVHLRKSPGDEGWQEMLSENDIFLYVGHGSTAQYVRPRVVKRLGYQELDGRDMNCAVSWLIGCSSVALEDLGEFEPNGMVLSYLSAGSPAVLGALWDVGDIDADHLSITAADYWGLWDESNKGLDAKVFPARKKIGEEKKALGRPMSMCEAVSRSRDGCKLPYLNGAAFVVYGIPVFLG</sequence>
<gene>
    <name evidence="7" type="ORF">PV09_08294</name>
</gene>
<proteinExistence type="predicted"/>